<reference evidence="1" key="1">
    <citation type="submission" date="2021-03" db="EMBL/GenBank/DDBJ databases">
        <authorList>
            <consortium name="DOE Joint Genome Institute"/>
            <person name="Ahrendt S."/>
            <person name="Looney B.P."/>
            <person name="Miyauchi S."/>
            <person name="Morin E."/>
            <person name="Drula E."/>
            <person name="Courty P.E."/>
            <person name="Chicoki N."/>
            <person name="Fauchery L."/>
            <person name="Kohler A."/>
            <person name="Kuo A."/>
            <person name="Labutti K."/>
            <person name="Pangilinan J."/>
            <person name="Lipzen A."/>
            <person name="Riley R."/>
            <person name="Andreopoulos W."/>
            <person name="He G."/>
            <person name="Johnson J."/>
            <person name="Barry K.W."/>
            <person name="Grigoriev I.V."/>
            <person name="Nagy L."/>
            <person name="Hibbett D."/>
            <person name="Henrissat B."/>
            <person name="Matheny P.B."/>
            <person name="Labbe J."/>
            <person name="Martin F."/>
        </authorList>
    </citation>
    <scope>NUCLEOTIDE SEQUENCE</scope>
    <source>
        <strain evidence="1">HHB10654</strain>
    </source>
</reference>
<evidence type="ECO:0000313" key="2">
    <source>
        <dbReference type="Proteomes" id="UP000814140"/>
    </source>
</evidence>
<gene>
    <name evidence="1" type="ORF">BV25DRAFT_1996329</name>
</gene>
<sequence length="488" mass="54462">MTLMSKFSLLPEEVIVEALENVDFKTIISCQLTSRDLKAVVAHSMSLRYKLALAAVGMCDGLYRSLSTVEGLERLRTYQSNFGVSPWIKREVLPLFTALPSNDIVSGALLAHPLPNRPGFALHQMPSVLRGIKERRWEIDVGSKFRVVCMDSSQDLLVQVEDASRAQPLSCFHLRSLSTGEVHPSSRSNGTIPMGHQPARIGMTSVYGDYLAKVLLHSVSASLPTDRQVLCIWNWRTGVVELEQPLQPLSGRDWPTFAFLDERRIVVLQGSLSGTLHPLSLQVFEFRTNTSHATDCRASQPSHIFWLPQFEKTAPVKVGIMPSRPTTGQQSRGHFYSDPADQLLATQMTFTQPHRDFALYVPTRTLLALMRALPTTSNGTPVTVPWGVWGPSGSRLEEIRPRSEPVPSVLISGMRTLSLVHDACDDSRKLLVSDYHPRRSLMWDEDGPWRLAADEVDVEAQPFSMTSSLPCFVKEIPLPKELSLVQDE</sequence>
<feature type="non-terminal residue" evidence="1">
    <location>
        <position position="488"/>
    </location>
</feature>
<keyword evidence="2" id="KW-1185">Reference proteome</keyword>
<dbReference type="Proteomes" id="UP000814140">
    <property type="component" value="Unassembled WGS sequence"/>
</dbReference>
<accession>A0ACB8SF21</accession>
<dbReference type="EMBL" id="MU277337">
    <property type="protein sequence ID" value="KAI0054862.1"/>
    <property type="molecule type" value="Genomic_DNA"/>
</dbReference>
<organism evidence="1 2">
    <name type="scientific">Artomyces pyxidatus</name>
    <dbReference type="NCBI Taxonomy" id="48021"/>
    <lineage>
        <taxon>Eukaryota</taxon>
        <taxon>Fungi</taxon>
        <taxon>Dikarya</taxon>
        <taxon>Basidiomycota</taxon>
        <taxon>Agaricomycotina</taxon>
        <taxon>Agaricomycetes</taxon>
        <taxon>Russulales</taxon>
        <taxon>Auriscalpiaceae</taxon>
        <taxon>Artomyces</taxon>
    </lineage>
</organism>
<protein>
    <submittedName>
        <fullName evidence="1">Uncharacterized protein</fullName>
    </submittedName>
</protein>
<reference evidence="1" key="2">
    <citation type="journal article" date="2022" name="New Phytol.">
        <title>Evolutionary transition to the ectomycorrhizal habit in the genomes of a hyperdiverse lineage of mushroom-forming fungi.</title>
        <authorList>
            <person name="Looney B."/>
            <person name="Miyauchi S."/>
            <person name="Morin E."/>
            <person name="Drula E."/>
            <person name="Courty P.E."/>
            <person name="Kohler A."/>
            <person name="Kuo A."/>
            <person name="LaButti K."/>
            <person name="Pangilinan J."/>
            <person name="Lipzen A."/>
            <person name="Riley R."/>
            <person name="Andreopoulos W."/>
            <person name="He G."/>
            <person name="Johnson J."/>
            <person name="Nolan M."/>
            <person name="Tritt A."/>
            <person name="Barry K.W."/>
            <person name="Grigoriev I.V."/>
            <person name="Nagy L.G."/>
            <person name="Hibbett D."/>
            <person name="Henrissat B."/>
            <person name="Matheny P.B."/>
            <person name="Labbe J."/>
            <person name="Martin F.M."/>
        </authorList>
    </citation>
    <scope>NUCLEOTIDE SEQUENCE</scope>
    <source>
        <strain evidence="1">HHB10654</strain>
    </source>
</reference>
<comment type="caution">
    <text evidence="1">The sequence shown here is derived from an EMBL/GenBank/DDBJ whole genome shotgun (WGS) entry which is preliminary data.</text>
</comment>
<evidence type="ECO:0000313" key="1">
    <source>
        <dbReference type="EMBL" id="KAI0054862.1"/>
    </source>
</evidence>
<name>A0ACB8SF21_9AGAM</name>
<proteinExistence type="predicted"/>